<sequence>MRAWRPYRDEYLDEMLRLEGRRGQSDICGMCRITEGRYRCCEQECFGTGSVCRACCINLHRRNPLHWIEEWNGSFFQHQSLQGLGLCMQLGHELGSTCPCSSPASKDFAVLHSNGIHNVSVDFSSWWPATPTDPQTATMFPLLHLFHTLNCQGKVPAFDMYKVLLRTIHQWRHLKKCKHAGRGHDPTGVQGTSLGELALECSACPHPGRNMPEVLEIEEVKRWLYTLFIALDANYHARNAVISSDEQDPPLSDGWGYFVEKGPYLEHLRKFVSQEEISTCSGFAAMFLANIKNVCGLRTTRVVGCTCARHGIWQKRGFGNLQRGERHCNIDRVVVQALNDVEVEVVISYDIICQWGVHFWERMAEFPDDTRLKLTQDAIIMCMPKFHLWAHKPQCHARFSFNYVCGSGQMHGETIKENWADSNKASAQTKMMGPGARQDTLDDIFGFHNYRIMESFGEYAALSLGVR</sequence>
<organism evidence="2 3">
    <name type="scientific">Armillaria borealis</name>
    <dbReference type="NCBI Taxonomy" id="47425"/>
    <lineage>
        <taxon>Eukaryota</taxon>
        <taxon>Fungi</taxon>
        <taxon>Dikarya</taxon>
        <taxon>Basidiomycota</taxon>
        <taxon>Agaricomycotina</taxon>
        <taxon>Agaricomycetes</taxon>
        <taxon>Agaricomycetidae</taxon>
        <taxon>Agaricales</taxon>
        <taxon>Marasmiineae</taxon>
        <taxon>Physalacriaceae</taxon>
        <taxon>Armillaria</taxon>
    </lineage>
</organism>
<dbReference type="Proteomes" id="UP001175226">
    <property type="component" value="Unassembled WGS sequence"/>
</dbReference>
<evidence type="ECO:0000259" key="1">
    <source>
        <dbReference type="Pfam" id="PF18803"/>
    </source>
</evidence>
<dbReference type="Pfam" id="PF18758">
    <property type="entry name" value="KDZ"/>
    <property type="match status" value="1"/>
</dbReference>
<feature type="domain" description="CxC2-like cysteine cluster KDZ transposase-associated" evidence="1">
    <location>
        <begin position="81"/>
        <end position="167"/>
    </location>
</feature>
<name>A0AA39J909_9AGAR</name>
<dbReference type="InterPro" id="IPR041457">
    <property type="entry name" value="CxC2_KDZ-assoc"/>
</dbReference>
<evidence type="ECO:0000313" key="3">
    <source>
        <dbReference type="Proteomes" id="UP001175226"/>
    </source>
</evidence>
<protein>
    <recommendedName>
        <fullName evidence="1">CxC2-like cysteine cluster KDZ transposase-associated domain-containing protein</fullName>
    </recommendedName>
</protein>
<dbReference type="EMBL" id="JAUEPT010000043">
    <property type="protein sequence ID" value="KAK0438381.1"/>
    <property type="molecule type" value="Genomic_DNA"/>
</dbReference>
<dbReference type="Pfam" id="PF18803">
    <property type="entry name" value="CxC2"/>
    <property type="match status" value="1"/>
</dbReference>
<reference evidence="2" key="1">
    <citation type="submission" date="2023-06" db="EMBL/GenBank/DDBJ databases">
        <authorList>
            <consortium name="Lawrence Berkeley National Laboratory"/>
            <person name="Ahrendt S."/>
            <person name="Sahu N."/>
            <person name="Indic B."/>
            <person name="Wong-Bajracharya J."/>
            <person name="Merenyi Z."/>
            <person name="Ke H.-M."/>
            <person name="Monk M."/>
            <person name="Kocsube S."/>
            <person name="Drula E."/>
            <person name="Lipzen A."/>
            <person name="Balint B."/>
            <person name="Henrissat B."/>
            <person name="Andreopoulos B."/>
            <person name="Martin F.M."/>
            <person name="Harder C.B."/>
            <person name="Rigling D."/>
            <person name="Ford K.L."/>
            <person name="Foster G.D."/>
            <person name="Pangilinan J."/>
            <person name="Papanicolaou A."/>
            <person name="Barry K."/>
            <person name="LaButti K."/>
            <person name="Viragh M."/>
            <person name="Koriabine M."/>
            <person name="Yan M."/>
            <person name="Riley R."/>
            <person name="Champramary S."/>
            <person name="Plett K.L."/>
            <person name="Tsai I.J."/>
            <person name="Slot J."/>
            <person name="Sipos G."/>
            <person name="Plett J."/>
            <person name="Nagy L.G."/>
            <person name="Grigoriev I.V."/>
        </authorList>
    </citation>
    <scope>NUCLEOTIDE SEQUENCE</scope>
    <source>
        <strain evidence="2">FPL87.14</strain>
    </source>
</reference>
<proteinExistence type="predicted"/>
<gene>
    <name evidence="2" type="ORF">EV421DRAFT_1891948</name>
</gene>
<keyword evidence="3" id="KW-1185">Reference proteome</keyword>
<evidence type="ECO:0000313" key="2">
    <source>
        <dbReference type="EMBL" id="KAK0438381.1"/>
    </source>
</evidence>
<dbReference type="AlphaFoldDB" id="A0AA39J909"/>
<accession>A0AA39J909</accession>
<comment type="caution">
    <text evidence="2">The sequence shown here is derived from an EMBL/GenBank/DDBJ whole genome shotgun (WGS) entry which is preliminary data.</text>
</comment>
<dbReference type="InterPro" id="IPR040521">
    <property type="entry name" value="KDZ"/>
</dbReference>